<dbReference type="CDD" id="cd07017">
    <property type="entry name" value="S14_ClpP_2"/>
    <property type="match status" value="1"/>
</dbReference>
<dbReference type="GO" id="GO:0051117">
    <property type="term" value="F:ATPase binding"/>
    <property type="evidence" value="ECO:0007669"/>
    <property type="project" value="TreeGrafter"/>
</dbReference>
<evidence type="ECO:0000256" key="1">
    <source>
        <dbReference type="ARBA" id="ARBA00007039"/>
    </source>
</evidence>
<dbReference type="EMBL" id="DSYK01000770">
    <property type="protein sequence ID" value="HGS23215.1"/>
    <property type="molecule type" value="Genomic_DNA"/>
</dbReference>
<dbReference type="GO" id="GO:0005737">
    <property type="term" value="C:cytoplasm"/>
    <property type="evidence" value="ECO:0007669"/>
    <property type="project" value="UniProtKB-SubCell"/>
</dbReference>
<dbReference type="AlphaFoldDB" id="A0A7C4KJC4"/>
<dbReference type="GO" id="GO:0006515">
    <property type="term" value="P:protein quality control for misfolded or incompletely synthesized proteins"/>
    <property type="evidence" value="ECO:0007669"/>
    <property type="project" value="TreeGrafter"/>
</dbReference>
<dbReference type="HAMAP" id="MF_00444">
    <property type="entry name" value="ClpP"/>
    <property type="match status" value="1"/>
</dbReference>
<dbReference type="Pfam" id="PF00574">
    <property type="entry name" value="CLP_protease"/>
    <property type="match status" value="1"/>
</dbReference>
<dbReference type="FunFam" id="3.90.226.10:FF:000001">
    <property type="entry name" value="ATP-dependent Clp protease proteolytic subunit"/>
    <property type="match status" value="1"/>
</dbReference>
<keyword evidence="2 7" id="KW-0963">Cytoplasm</keyword>
<dbReference type="PRINTS" id="PR00127">
    <property type="entry name" value="CLPPROTEASEP"/>
</dbReference>
<sequence length="201" mass="22220">MPNLNFSSVIPMVIESSARGERAYDIYSLLLKERIIFLGTPIDDQVSNLIVAQLLFLSREDPDKDIQMYINSPGGLIYAGLAIYDTMRMIPNRISTVAVGVTASFGTVLLAAGSKGQRYALPHATIHMHQPLGGAQGQATDIEIQAREILRLKSMLNDILANATGQPMDVIERDTERDFYMDAYQAVEYGVVDKVLETPQK</sequence>
<evidence type="ECO:0000256" key="3">
    <source>
        <dbReference type="ARBA" id="ARBA00022670"/>
    </source>
</evidence>
<evidence type="ECO:0000256" key="6">
    <source>
        <dbReference type="ARBA" id="ARBA00034021"/>
    </source>
</evidence>
<comment type="caution">
    <text evidence="9">The sequence shown here is derived from an EMBL/GenBank/DDBJ whole genome shotgun (WGS) entry which is preliminary data.</text>
</comment>
<dbReference type="RefSeq" id="WP_062192373.1">
    <property type="nucleotide sequence ID" value="NZ_DF967965.1"/>
</dbReference>
<dbReference type="GO" id="GO:0004252">
    <property type="term" value="F:serine-type endopeptidase activity"/>
    <property type="evidence" value="ECO:0007669"/>
    <property type="project" value="UniProtKB-UniRule"/>
</dbReference>
<dbReference type="NCBIfam" id="NF009205">
    <property type="entry name" value="PRK12553.1"/>
    <property type="match status" value="1"/>
</dbReference>
<dbReference type="GO" id="GO:0009368">
    <property type="term" value="C:endopeptidase Clp complex"/>
    <property type="evidence" value="ECO:0007669"/>
    <property type="project" value="TreeGrafter"/>
</dbReference>
<keyword evidence="5 7" id="KW-0720">Serine protease</keyword>
<protein>
    <recommendedName>
        <fullName evidence="7 8">ATP-dependent Clp protease proteolytic subunit</fullName>
        <ecNumber evidence="7">3.4.21.92</ecNumber>
    </recommendedName>
    <alternativeName>
        <fullName evidence="7">Endopeptidase Clp</fullName>
    </alternativeName>
</protein>
<evidence type="ECO:0000313" key="9">
    <source>
        <dbReference type="EMBL" id="HGS23215.1"/>
    </source>
</evidence>
<dbReference type="EC" id="3.4.21.92" evidence="7"/>
<dbReference type="InterPro" id="IPR001907">
    <property type="entry name" value="ClpP"/>
</dbReference>
<dbReference type="OrthoDB" id="9802800at2"/>
<dbReference type="SUPFAM" id="SSF52096">
    <property type="entry name" value="ClpP/crotonase"/>
    <property type="match status" value="1"/>
</dbReference>
<dbReference type="GO" id="GO:0004176">
    <property type="term" value="F:ATP-dependent peptidase activity"/>
    <property type="evidence" value="ECO:0007669"/>
    <property type="project" value="InterPro"/>
</dbReference>
<dbReference type="InterPro" id="IPR023562">
    <property type="entry name" value="ClpP/TepA"/>
</dbReference>
<evidence type="ECO:0000256" key="2">
    <source>
        <dbReference type="ARBA" id="ARBA00022490"/>
    </source>
</evidence>
<evidence type="ECO:0000256" key="4">
    <source>
        <dbReference type="ARBA" id="ARBA00022801"/>
    </source>
</evidence>
<accession>A0A7C4KJC4</accession>
<dbReference type="InterPro" id="IPR029045">
    <property type="entry name" value="ClpP/crotonase-like_dom_sf"/>
</dbReference>
<dbReference type="NCBIfam" id="NF001368">
    <property type="entry name" value="PRK00277.1"/>
    <property type="match status" value="1"/>
</dbReference>
<proteinExistence type="inferred from homology"/>
<feature type="active site" evidence="7">
    <location>
        <position position="129"/>
    </location>
</feature>
<comment type="catalytic activity">
    <reaction evidence="6 7">
        <text>Hydrolysis of proteins to small peptides in the presence of ATP and magnesium. alpha-casein is the usual test substrate. In the absence of ATP, only oligopeptides shorter than five residues are hydrolyzed (such as succinyl-Leu-Tyr-|-NHMec, and Leu-Tyr-Leu-|-Tyr-Trp, in which cleavage of the -Tyr-|-Leu- and -Tyr-|-Trp bonds also occurs).</text>
        <dbReference type="EC" id="3.4.21.92"/>
    </reaction>
</comment>
<comment type="subcellular location">
    <subcellularLocation>
        <location evidence="7">Cytoplasm</location>
    </subcellularLocation>
</comment>
<name>A0A7C4KJC4_9CHLR</name>
<evidence type="ECO:0000256" key="8">
    <source>
        <dbReference type="RuleBase" id="RU003567"/>
    </source>
</evidence>
<evidence type="ECO:0000256" key="5">
    <source>
        <dbReference type="ARBA" id="ARBA00022825"/>
    </source>
</evidence>
<evidence type="ECO:0000256" key="7">
    <source>
        <dbReference type="HAMAP-Rule" id="MF_00444"/>
    </source>
</evidence>
<feature type="active site" description="Nucleophile" evidence="7">
    <location>
        <position position="104"/>
    </location>
</feature>
<keyword evidence="4 7" id="KW-0378">Hydrolase</keyword>
<reference evidence="9" key="1">
    <citation type="journal article" date="2020" name="mSystems">
        <title>Genome- and Community-Level Interaction Insights into Carbon Utilization and Element Cycling Functions of Hydrothermarchaeota in Hydrothermal Sediment.</title>
        <authorList>
            <person name="Zhou Z."/>
            <person name="Liu Y."/>
            <person name="Xu W."/>
            <person name="Pan J."/>
            <person name="Luo Z.H."/>
            <person name="Li M."/>
        </authorList>
    </citation>
    <scope>NUCLEOTIDE SEQUENCE [LARGE SCALE GENOMIC DNA]</scope>
    <source>
        <strain evidence="9">SpSt-573</strain>
    </source>
</reference>
<dbReference type="PANTHER" id="PTHR10381:SF70">
    <property type="entry name" value="ATP-DEPENDENT CLP PROTEASE PROTEOLYTIC SUBUNIT"/>
    <property type="match status" value="1"/>
</dbReference>
<dbReference type="Gene3D" id="3.90.226.10">
    <property type="entry name" value="2-enoyl-CoA Hydratase, Chain A, domain 1"/>
    <property type="match status" value="1"/>
</dbReference>
<organism evidence="9">
    <name type="scientific">Anaerolinea thermolimosa</name>
    <dbReference type="NCBI Taxonomy" id="229919"/>
    <lineage>
        <taxon>Bacteria</taxon>
        <taxon>Bacillati</taxon>
        <taxon>Chloroflexota</taxon>
        <taxon>Anaerolineae</taxon>
        <taxon>Anaerolineales</taxon>
        <taxon>Anaerolineaceae</taxon>
        <taxon>Anaerolinea</taxon>
    </lineage>
</organism>
<comment type="similarity">
    <text evidence="1 7 8">Belongs to the peptidase S14 family.</text>
</comment>
<comment type="subunit">
    <text evidence="7">Fourteen ClpP subunits assemble into 2 heptameric rings which stack back to back to give a disk-like structure with a central cavity, resembling the structure of eukaryotic proteasomes.</text>
</comment>
<dbReference type="PANTHER" id="PTHR10381">
    <property type="entry name" value="ATP-DEPENDENT CLP PROTEASE PROTEOLYTIC SUBUNIT"/>
    <property type="match status" value="1"/>
</dbReference>
<keyword evidence="3 7" id="KW-0645">Protease</keyword>
<comment type="function">
    <text evidence="7">Cleaves peptides in various proteins in a process that requires ATP hydrolysis. Has a chymotrypsin-like activity. Plays a major role in the degradation of misfolded proteins.</text>
</comment>
<gene>
    <name evidence="7" type="primary">clpP</name>
    <name evidence="9" type="ORF">ENT37_15280</name>
</gene>